<name>A0ABY7TIC4_9SPHN</name>
<dbReference type="RefSeq" id="WP_273686941.1">
    <property type="nucleotide sequence ID" value="NZ_CP117411.1"/>
</dbReference>
<evidence type="ECO:0000256" key="6">
    <source>
        <dbReference type="ARBA" id="ARBA00022989"/>
    </source>
</evidence>
<comment type="subcellular location">
    <subcellularLocation>
        <location evidence="1">Cell membrane</location>
        <topology evidence="1">Multi-pass membrane protein</topology>
    </subcellularLocation>
</comment>
<evidence type="ECO:0008006" key="11">
    <source>
        <dbReference type="Google" id="ProtNLM"/>
    </source>
</evidence>
<evidence type="ECO:0000313" key="10">
    <source>
        <dbReference type="Proteomes" id="UP001220395"/>
    </source>
</evidence>
<feature type="transmembrane region" description="Helical" evidence="8">
    <location>
        <begin position="300"/>
        <end position="319"/>
    </location>
</feature>
<feature type="transmembrane region" description="Helical" evidence="8">
    <location>
        <begin position="141"/>
        <end position="160"/>
    </location>
</feature>
<keyword evidence="7 8" id="KW-0472">Membrane</keyword>
<dbReference type="Proteomes" id="UP001220395">
    <property type="component" value="Chromosome"/>
</dbReference>
<accession>A0ABY7TIC4</accession>
<feature type="transmembrane region" description="Helical" evidence="8">
    <location>
        <begin position="269"/>
        <end position="288"/>
    </location>
</feature>
<keyword evidence="6 8" id="KW-1133">Transmembrane helix</keyword>
<evidence type="ECO:0000313" key="9">
    <source>
        <dbReference type="EMBL" id="WCT72967.1"/>
    </source>
</evidence>
<dbReference type="PANTHER" id="PTHR33908:SF11">
    <property type="entry name" value="MEMBRANE PROTEIN"/>
    <property type="match status" value="1"/>
</dbReference>
<feature type="transmembrane region" description="Helical" evidence="8">
    <location>
        <begin position="172"/>
        <end position="200"/>
    </location>
</feature>
<evidence type="ECO:0000256" key="3">
    <source>
        <dbReference type="ARBA" id="ARBA00022676"/>
    </source>
</evidence>
<dbReference type="EMBL" id="CP117411">
    <property type="protein sequence ID" value="WCT72967.1"/>
    <property type="molecule type" value="Genomic_DNA"/>
</dbReference>
<gene>
    <name evidence="9" type="ORF">PQ455_15195</name>
</gene>
<evidence type="ECO:0000256" key="2">
    <source>
        <dbReference type="ARBA" id="ARBA00022475"/>
    </source>
</evidence>
<evidence type="ECO:0000256" key="5">
    <source>
        <dbReference type="ARBA" id="ARBA00022692"/>
    </source>
</evidence>
<feature type="transmembrane region" description="Helical" evidence="8">
    <location>
        <begin position="113"/>
        <end position="135"/>
    </location>
</feature>
<keyword evidence="2" id="KW-1003">Cell membrane</keyword>
<feature type="transmembrane region" description="Helical" evidence="8">
    <location>
        <begin position="88"/>
        <end position="106"/>
    </location>
</feature>
<feature type="transmembrane region" description="Helical" evidence="8">
    <location>
        <begin position="220"/>
        <end position="248"/>
    </location>
</feature>
<proteinExistence type="predicted"/>
<evidence type="ECO:0000256" key="7">
    <source>
        <dbReference type="ARBA" id="ARBA00023136"/>
    </source>
</evidence>
<keyword evidence="3" id="KW-0328">Glycosyltransferase</keyword>
<reference evidence="9 10" key="1">
    <citation type="submission" date="2023-02" db="EMBL/GenBank/DDBJ databases">
        <title>Genome sequence of Sphingomonas naphthae.</title>
        <authorList>
            <person name="Kim S."/>
            <person name="Heo J."/>
            <person name="Kwon S.-W."/>
        </authorList>
    </citation>
    <scope>NUCLEOTIDE SEQUENCE [LARGE SCALE GENOMIC DNA]</scope>
    <source>
        <strain evidence="9 10">KACC 18716</strain>
    </source>
</reference>
<dbReference type="PANTHER" id="PTHR33908">
    <property type="entry name" value="MANNOSYLTRANSFERASE YKCB-RELATED"/>
    <property type="match status" value="1"/>
</dbReference>
<evidence type="ECO:0000256" key="8">
    <source>
        <dbReference type="SAM" id="Phobius"/>
    </source>
</evidence>
<feature type="transmembrane region" description="Helical" evidence="8">
    <location>
        <begin position="349"/>
        <end position="369"/>
    </location>
</feature>
<dbReference type="InterPro" id="IPR050297">
    <property type="entry name" value="LipidA_mod_glycosyltrf_83"/>
</dbReference>
<feature type="transmembrane region" description="Helical" evidence="8">
    <location>
        <begin position="326"/>
        <end position="343"/>
    </location>
</feature>
<organism evidence="9 10">
    <name type="scientific">Sphingomonas naphthae</name>
    <dbReference type="NCBI Taxonomy" id="1813468"/>
    <lineage>
        <taxon>Bacteria</taxon>
        <taxon>Pseudomonadati</taxon>
        <taxon>Pseudomonadota</taxon>
        <taxon>Alphaproteobacteria</taxon>
        <taxon>Sphingomonadales</taxon>
        <taxon>Sphingomonadaceae</taxon>
        <taxon>Sphingomonas</taxon>
    </lineage>
</organism>
<protein>
    <recommendedName>
        <fullName evidence="11">Glycosyltransferase RgtA/B/C/D-like domain-containing protein</fullName>
    </recommendedName>
</protein>
<keyword evidence="4" id="KW-0808">Transferase</keyword>
<sequence length="503" mass="55685">MTASAMPPRRYSRATWAAAALLILLATFALRSIHFGNPVMHVDEDFYLLVGDRMLHWHQWPYVDIWDRKPVGIFVVYWLIRMLGGEGFLQYQIVATLFAAATAFCIARIATRFTTLGAGVWAGLIYVVALGLYGGEGGQTPVFYNLFTALAAMATMRAALDPAATPGLIRRQGAIAMAITGLAMQIKYNIMFEGIFFALLLLWKGWKTDPRLAPRLIDAILWAGLALLPTAVAFAVYAAAGHAEIFFYSNFVSILQRPKVDNAELLDRLWKIFRGIAILFVALGLAMWKGPWRGHDAIGAAHRFALMWVAAAIVGFLIFGTYYNHYILPVLLPLAIGAAPAFSIRRKDFAWGALFAFLILAVGLVAYNVRAFKRQERSGNAAYIRPIARIIKAHLGKGCLYVHDGESILYYLTGSCIPTVWAFPNHLNTEVEAPAIGVDPAAEVARTFATKPTVVATTINRVWDVNTASRAVADRALARDYRLIYTAPIDEELRAIYVRRPGR</sequence>
<evidence type="ECO:0000256" key="1">
    <source>
        <dbReference type="ARBA" id="ARBA00004651"/>
    </source>
</evidence>
<keyword evidence="10" id="KW-1185">Reference proteome</keyword>
<evidence type="ECO:0000256" key="4">
    <source>
        <dbReference type="ARBA" id="ARBA00022679"/>
    </source>
</evidence>
<keyword evidence="5 8" id="KW-0812">Transmembrane</keyword>